<keyword evidence="2" id="KW-0472">Membrane</keyword>
<feature type="transmembrane region" description="Helical" evidence="2">
    <location>
        <begin position="594"/>
        <end position="615"/>
    </location>
</feature>
<dbReference type="SMART" id="SM01411">
    <property type="entry name" value="Ephrin_rec_like"/>
    <property type="match status" value="6"/>
</dbReference>
<feature type="transmembrane region" description="Helical" evidence="2">
    <location>
        <begin position="493"/>
        <end position="511"/>
    </location>
</feature>
<feature type="domain" description="Tyrosine-protein kinase ephrin type A/B receptor-like" evidence="3">
    <location>
        <begin position="105"/>
        <end position="148"/>
    </location>
</feature>
<sequence length="1087" mass="118304">GEGETACLTCEEGFTYSAGAAAGEGRTECSSGRVPCPLGSFCVHQFAATECPAGRYADQTAQTACEQCPAGTSNEGRPKTGPGECEGCGRGEYARVRSVYRVIRQDEVTCDACNSGKYSDEKGATECDMCPTGTDTNGATGATDGAQCVDCKRSGATNCYFCSGGKSTNQEDRGESTSIEACKDCSAGKYSGSRNDHATHASQYCLLCNEGQFQPNASATSCVSCPSGRYTDDDDVTAAQKSECRVCPAGIRCCWPYDNDNCGGYMGLSAIESNLVPCEIGTYGGEGENCNSVCPKGKYATSTGGVDASSCLECPAGSYCPGFMGQEGGNQNSQDVYGGKKACPTGYYCPTDSPLPISCPSGTSTNGRKEVKSQAGCKPCPAGTFRGGAVLQGQKPSLNCERCQAGTYAPLAGSSECLTCAKEFGCAEGGAKCSKGYGQNLCGVCADKYYESSGKCEECASSPVQTIIAVVIALAVYYFVSKIELNLHHIIRLKIYATFFQLMCLVMYVEVPWPPMVKHFSQFFYTLSFNIEVAHPECTISFTFFDKLKMVVLVPIFIGIFMSLVSKYFAYQKHVNERNNDVNKQRYYRKKWKTLRQILVIFVTSIYTPVCYYSLRMFESCVETASGEVVMAGDTRLSCQSASYSFHSMFAWVALVIFGVGIPFGIVALIIYLKRKHLLNSGASLQRYGALYEWYSDDYAWFEAVSLARKGLMLLPVTLLSDSIQQAGGMMVITLAYALVIIVFSPFIRFPLRLKVVDKEVDFYNFLEATTAVATGFDLLLGTLSAIDKTREAASAIGVTFILVNSSIIVLAVLSFESGLRRKKNKDKDKDKKVKKKKGRGKRDSLAGEGTTMTGIEALAEANARPMQWNDVFDERDDEVVTGGSNTIENRRKLMMMQKKGGGSSRRMIGAANLSLANFGVADIREEYAGVLDTADEDCKELSERWTSEYSMMLEAKAGCNYAEAGAIKLQLEKTRAKLLDELKNLKFWRDSQQPRLTGKLNDLKKSHDEFLDAFHEELRGILKKEAFQSESGKLVNERQGLTENKIVDGKIQILSQLFVVRVSDDGQSTMPSVSFASTSSHFRSSL</sequence>
<dbReference type="PANTHER" id="PTHR46967">
    <property type="entry name" value="INSULIN-LIKE GROWTH FACTOR BINDING PROTEIN,N-TERMINAL"/>
    <property type="match status" value="1"/>
</dbReference>
<feature type="transmembrane region" description="Helical" evidence="2">
    <location>
        <begin position="729"/>
        <end position="748"/>
    </location>
</feature>
<proteinExistence type="predicted"/>
<evidence type="ECO:0000259" key="3">
    <source>
        <dbReference type="Pfam" id="PF07699"/>
    </source>
</evidence>
<dbReference type="SUPFAM" id="SSF57184">
    <property type="entry name" value="Growth factor receptor domain"/>
    <property type="match status" value="1"/>
</dbReference>
<protein>
    <recommendedName>
        <fullName evidence="3">Tyrosine-protein kinase ephrin type A/B receptor-like domain-containing protein</fullName>
    </recommendedName>
</protein>
<evidence type="ECO:0000256" key="2">
    <source>
        <dbReference type="SAM" id="Phobius"/>
    </source>
</evidence>
<reference evidence="4" key="1">
    <citation type="submission" date="2022-07" db="EMBL/GenBank/DDBJ databases">
        <title>Genome analysis of Parmales, a sister group of diatoms, reveals the evolutionary specialization of diatoms from phago-mixotrophs to photoautotrophs.</title>
        <authorList>
            <person name="Ban H."/>
            <person name="Sato S."/>
            <person name="Yoshikawa S."/>
            <person name="Kazumasa Y."/>
            <person name="Nakamura Y."/>
            <person name="Ichinomiya M."/>
            <person name="Saitoh K."/>
            <person name="Sato N."/>
            <person name="Blanc-Mathieu R."/>
            <person name="Endo H."/>
            <person name="Kuwata A."/>
            <person name="Ogata H."/>
        </authorList>
    </citation>
    <scope>NUCLEOTIDE SEQUENCE</scope>
</reference>
<dbReference type="InterPro" id="IPR011641">
    <property type="entry name" value="Tyr-kin_ephrin_A/B_rcpt-like"/>
</dbReference>
<dbReference type="OrthoDB" id="122341at2759"/>
<keyword evidence="2" id="KW-1133">Transmembrane helix</keyword>
<feature type="domain" description="Tyrosine-protein kinase ephrin type A/B receptor-like" evidence="3">
    <location>
        <begin position="202"/>
        <end position="244"/>
    </location>
</feature>
<dbReference type="Proteomes" id="UP001165082">
    <property type="component" value="Unassembled WGS sequence"/>
</dbReference>
<feature type="transmembrane region" description="Helical" evidence="2">
    <location>
        <begin position="650"/>
        <end position="673"/>
    </location>
</feature>
<dbReference type="AlphaFoldDB" id="A0A9W6ZRG7"/>
<feature type="transmembrane region" description="Helical" evidence="2">
    <location>
        <begin position="793"/>
        <end position="816"/>
    </location>
</feature>
<comment type="caution">
    <text evidence="4">The sequence shown here is derived from an EMBL/GenBank/DDBJ whole genome shotgun (WGS) entry which is preliminary data.</text>
</comment>
<organism evidence="4 5">
    <name type="scientific">Triparma retinervis</name>
    <dbReference type="NCBI Taxonomy" id="2557542"/>
    <lineage>
        <taxon>Eukaryota</taxon>
        <taxon>Sar</taxon>
        <taxon>Stramenopiles</taxon>
        <taxon>Ochrophyta</taxon>
        <taxon>Bolidophyceae</taxon>
        <taxon>Parmales</taxon>
        <taxon>Triparmaceae</taxon>
        <taxon>Triparma</taxon>
    </lineage>
</organism>
<evidence type="ECO:0000313" key="5">
    <source>
        <dbReference type="Proteomes" id="UP001165082"/>
    </source>
</evidence>
<evidence type="ECO:0000256" key="1">
    <source>
        <dbReference type="SAM" id="MobiDB-lite"/>
    </source>
</evidence>
<feature type="transmembrane region" description="Helical" evidence="2">
    <location>
        <begin position="462"/>
        <end position="481"/>
    </location>
</feature>
<gene>
    <name evidence="4" type="ORF">TrRE_jg474</name>
</gene>
<dbReference type="InterPro" id="IPR009030">
    <property type="entry name" value="Growth_fac_rcpt_cys_sf"/>
</dbReference>
<evidence type="ECO:0000313" key="4">
    <source>
        <dbReference type="EMBL" id="GMH56047.1"/>
    </source>
</evidence>
<keyword evidence="5" id="KW-1185">Reference proteome</keyword>
<name>A0A9W6ZRG7_9STRA</name>
<dbReference type="PANTHER" id="PTHR46967:SF2">
    <property type="entry name" value="SUSHI, VON WILLEBRAND FACTOR TYPE A, EGF AND PENTRAXIN DOMAIN-CONTAINING PROTEIN 1-LIKE"/>
    <property type="match status" value="1"/>
</dbReference>
<feature type="non-terminal residue" evidence="4">
    <location>
        <position position="1"/>
    </location>
</feature>
<keyword evidence="2" id="KW-0812">Transmembrane</keyword>
<dbReference type="Gene3D" id="2.10.50.10">
    <property type="entry name" value="Tumor Necrosis Factor Receptor, subunit A, domain 2"/>
    <property type="match status" value="3"/>
</dbReference>
<dbReference type="EMBL" id="BRXZ01000864">
    <property type="protein sequence ID" value="GMH56047.1"/>
    <property type="molecule type" value="Genomic_DNA"/>
</dbReference>
<feature type="transmembrane region" description="Helical" evidence="2">
    <location>
        <begin position="550"/>
        <end position="570"/>
    </location>
</feature>
<feature type="region of interest" description="Disordered" evidence="1">
    <location>
        <begin position="825"/>
        <end position="848"/>
    </location>
</feature>
<accession>A0A9W6ZRG7</accession>
<dbReference type="Pfam" id="PF07699">
    <property type="entry name" value="Ephrin_rec_like"/>
    <property type="match status" value="2"/>
</dbReference>